<keyword evidence="1" id="KW-0472">Membrane</keyword>
<dbReference type="RefSeq" id="WP_092456406.1">
    <property type="nucleotide sequence ID" value="NZ_FOJI01000016.1"/>
</dbReference>
<keyword evidence="1" id="KW-1133">Transmembrane helix</keyword>
<accession>A0A1I0RI57</accession>
<dbReference type="STRING" id="99656.SAMN05421659_11634"/>
<dbReference type="AlphaFoldDB" id="A0A1I0RI57"/>
<evidence type="ECO:0000256" key="1">
    <source>
        <dbReference type="SAM" id="Phobius"/>
    </source>
</evidence>
<name>A0A1I0RI57_9FIRM</name>
<sequence>MKFNNILKRLFCSLLAATFVIGGACATYAAARTYSFSDLDIEIEVPSELAVFTRNVTSADKSLELIQTTSDELLVMFQEYGIYLEAFPTDVSYELVVSGKAVSEDIKDLNTLSDAELKQGLQTYREKCESVTTDEIIDIKTYKNNTTIFYQADFKTVTENVTVYVQKYYTVMQGKELNFTVQSKDVAVTDVQASQLKAVVDSTVYKQINPSIFESPIFTELSGYLLGLLLTVGVLGGIILLVIKSSNKKK</sequence>
<dbReference type="Proteomes" id="UP000199701">
    <property type="component" value="Unassembled WGS sequence"/>
</dbReference>
<evidence type="ECO:0000256" key="2">
    <source>
        <dbReference type="SAM" id="SignalP"/>
    </source>
</evidence>
<keyword evidence="1" id="KW-0812">Transmembrane</keyword>
<feature type="chain" id="PRO_5038937825" description="LPXTG-motif cell wall anchor domain-containing protein" evidence="2">
    <location>
        <begin position="30"/>
        <end position="250"/>
    </location>
</feature>
<gene>
    <name evidence="3" type="ORF">SAMN05421659_11634</name>
</gene>
<dbReference type="PROSITE" id="PS51257">
    <property type="entry name" value="PROKAR_LIPOPROTEIN"/>
    <property type="match status" value="1"/>
</dbReference>
<evidence type="ECO:0008006" key="5">
    <source>
        <dbReference type="Google" id="ProtNLM"/>
    </source>
</evidence>
<dbReference type="EMBL" id="FOJI01000016">
    <property type="protein sequence ID" value="SEW40627.1"/>
    <property type="molecule type" value="Genomic_DNA"/>
</dbReference>
<evidence type="ECO:0000313" key="4">
    <source>
        <dbReference type="Proteomes" id="UP000199701"/>
    </source>
</evidence>
<keyword evidence="4" id="KW-1185">Reference proteome</keyword>
<reference evidence="3 4" key="1">
    <citation type="submission" date="2016-10" db="EMBL/GenBank/DDBJ databases">
        <authorList>
            <person name="de Groot N.N."/>
        </authorList>
    </citation>
    <scope>NUCLEOTIDE SEQUENCE [LARGE SCALE GENOMIC DNA]</scope>
    <source>
        <strain evidence="3 4">DSM 9179</strain>
    </source>
</reference>
<evidence type="ECO:0000313" key="3">
    <source>
        <dbReference type="EMBL" id="SEW40627.1"/>
    </source>
</evidence>
<protein>
    <recommendedName>
        <fullName evidence="5">LPXTG-motif cell wall anchor domain-containing protein</fullName>
    </recommendedName>
</protein>
<keyword evidence="2" id="KW-0732">Signal</keyword>
<proteinExistence type="predicted"/>
<feature type="signal peptide" evidence="2">
    <location>
        <begin position="1"/>
        <end position="29"/>
    </location>
</feature>
<feature type="transmembrane region" description="Helical" evidence="1">
    <location>
        <begin position="221"/>
        <end position="243"/>
    </location>
</feature>
<organism evidence="3 4">
    <name type="scientific">[Clostridium] fimetarium</name>
    <dbReference type="NCBI Taxonomy" id="99656"/>
    <lineage>
        <taxon>Bacteria</taxon>
        <taxon>Bacillati</taxon>
        <taxon>Bacillota</taxon>
        <taxon>Clostridia</taxon>
        <taxon>Lachnospirales</taxon>
        <taxon>Lachnospiraceae</taxon>
    </lineage>
</organism>